<keyword evidence="4" id="KW-1185">Reference proteome</keyword>
<evidence type="ECO:0000313" key="3">
    <source>
        <dbReference type="Proteomes" id="UP000626109"/>
    </source>
</evidence>
<dbReference type="AlphaFoldDB" id="A0A813JCH8"/>
<dbReference type="EMBL" id="CAJNNW010025067">
    <property type="protein sequence ID" value="CAE8675458.1"/>
    <property type="molecule type" value="Genomic_DNA"/>
</dbReference>
<dbReference type="Proteomes" id="UP000626109">
    <property type="component" value="Unassembled WGS sequence"/>
</dbReference>
<reference evidence="2" key="1">
    <citation type="submission" date="2021-02" db="EMBL/GenBank/DDBJ databases">
        <authorList>
            <person name="Dougan E. K."/>
            <person name="Rhodes N."/>
            <person name="Thang M."/>
            <person name="Chan C."/>
        </authorList>
    </citation>
    <scope>NUCLEOTIDE SEQUENCE</scope>
</reference>
<organism evidence="2 3">
    <name type="scientific">Polarella glacialis</name>
    <name type="common">Dinoflagellate</name>
    <dbReference type="NCBI Taxonomy" id="89957"/>
    <lineage>
        <taxon>Eukaryota</taxon>
        <taxon>Sar</taxon>
        <taxon>Alveolata</taxon>
        <taxon>Dinophyceae</taxon>
        <taxon>Suessiales</taxon>
        <taxon>Suessiaceae</taxon>
        <taxon>Polarella</taxon>
    </lineage>
</organism>
<evidence type="ECO:0000313" key="1">
    <source>
        <dbReference type="EMBL" id="CAE8582516.1"/>
    </source>
</evidence>
<dbReference type="Proteomes" id="UP000654075">
    <property type="component" value="Unassembled WGS sequence"/>
</dbReference>
<evidence type="ECO:0000313" key="4">
    <source>
        <dbReference type="Proteomes" id="UP000654075"/>
    </source>
</evidence>
<gene>
    <name evidence="1" type="ORF">PGLA1383_LOCUS1516</name>
    <name evidence="2" type="ORF">PGLA2088_LOCUS19397</name>
</gene>
<proteinExistence type="predicted"/>
<evidence type="ECO:0000313" key="2">
    <source>
        <dbReference type="EMBL" id="CAE8675458.1"/>
    </source>
</evidence>
<accession>A0A813JCH8</accession>
<protein>
    <submittedName>
        <fullName evidence="2">Uncharacterized protein</fullName>
    </submittedName>
</protein>
<sequence length="147" mass="15839">MSCVQARVRVRMVCAGLLCFISWITSAFKLHGTDQNYNASRNAEEVAAPAKPGKMGMEQLGIASLPWLQMSTELEFFSSDPAVSDALAVNTISSDPAVAEMLAAKMQPVPENSSHLALDIMCALPPLPGGLKESGLRSIFIKEEPCW</sequence>
<comment type="caution">
    <text evidence="2">The sequence shown here is derived from an EMBL/GenBank/DDBJ whole genome shotgun (WGS) entry which is preliminary data.</text>
</comment>
<dbReference type="EMBL" id="CAJNNV010000413">
    <property type="protein sequence ID" value="CAE8582516.1"/>
    <property type="molecule type" value="Genomic_DNA"/>
</dbReference>
<name>A0A813JCH8_POLGL</name>